<evidence type="ECO:0008006" key="3">
    <source>
        <dbReference type="Google" id="ProtNLM"/>
    </source>
</evidence>
<dbReference type="AlphaFoldDB" id="A0A075MNS7"/>
<dbReference type="eggNOG" id="arCOG04934">
    <property type="taxonomic scope" value="Archaea"/>
</dbReference>
<organism evidence="1 2">
    <name type="scientific">Candidatus Nitrososphaera evergladensis SR1</name>
    <dbReference type="NCBI Taxonomy" id="1459636"/>
    <lineage>
        <taxon>Archaea</taxon>
        <taxon>Nitrososphaerota</taxon>
        <taxon>Nitrososphaeria</taxon>
        <taxon>Nitrososphaerales</taxon>
        <taxon>Nitrososphaeraceae</taxon>
        <taxon>Nitrososphaera</taxon>
    </lineage>
</organism>
<dbReference type="HOGENOM" id="CLU_1227692_0_0_2"/>
<dbReference type="InterPro" id="IPR011330">
    <property type="entry name" value="Glyco_hydro/deAcase_b/a-brl"/>
</dbReference>
<gene>
    <name evidence="1" type="ORF">NTE_00705</name>
</gene>
<dbReference type="GO" id="GO:0005975">
    <property type="term" value="P:carbohydrate metabolic process"/>
    <property type="evidence" value="ECO:0007669"/>
    <property type="project" value="InterPro"/>
</dbReference>
<dbReference type="KEGG" id="nev:NTE_00705"/>
<protein>
    <recommendedName>
        <fullName evidence="3">NodB homology domain-containing protein</fullName>
    </recommendedName>
</protein>
<evidence type="ECO:0000313" key="2">
    <source>
        <dbReference type="Proteomes" id="UP000028194"/>
    </source>
</evidence>
<dbReference type="Proteomes" id="UP000028194">
    <property type="component" value="Chromosome"/>
</dbReference>
<keyword evidence="2" id="KW-1185">Reference proteome</keyword>
<evidence type="ECO:0000313" key="1">
    <source>
        <dbReference type="EMBL" id="AIF82785.1"/>
    </source>
</evidence>
<proteinExistence type="predicted"/>
<dbReference type="SUPFAM" id="SSF88713">
    <property type="entry name" value="Glycoside hydrolase/deacetylase"/>
    <property type="match status" value="1"/>
</dbReference>
<dbReference type="Gene3D" id="3.20.20.370">
    <property type="entry name" value="Glycoside hydrolase/deacetylase"/>
    <property type="match status" value="1"/>
</dbReference>
<accession>A0A075MNS7</accession>
<sequence>MPCEFSLTHYEEILEKVKDRAGTATERKDIILAHDIDIFPNYALQMASLEHKYGIKATYYILLHSEWYNALSPENMAVWKQIGELGHELALHYDGNYDSELQTIHAAFCAMIKTESINISQHLVGITPDIHIPPTLQDRAALVKQYSYKYIADSGGWWRNGCICTHADERLLFVCHPVWWVKSENPFDKVKVDAYAVIDRARNFWVEMVNEHRKQQYQQKVPVATRSA</sequence>
<dbReference type="STRING" id="1459636.NTE_00705"/>
<dbReference type="EMBL" id="CP007174">
    <property type="protein sequence ID" value="AIF82785.1"/>
    <property type="molecule type" value="Genomic_DNA"/>
</dbReference>
<name>A0A075MNS7_9ARCH</name>
<reference evidence="1 2" key="1">
    <citation type="journal article" date="2014" name="PLoS ONE">
        <title>Genome Sequence of Candidatus Nitrososphaera evergladensis from Group I.1b Enriched from Everglades Soil Reveals Novel Genomic Features of the Ammonia-Oxidizing Archaea.</title>
        <authorList>
            <person name="Zhalnina K.V."/>
            <person name="Dias R."/>
            <person name="Leonard M.T."/>
            <person name="Dorr de Quadros P."/>
            <person name="Camargo F.A."/>
            <person name="Drew J.C."/>
            <person name="Farmerie W.G."/>
            <person name="Daroub S.H."/>
            <person name="Triplett E.W."/>
        </authorList>
    </citation>
    <scope>NUCLEOTIDE SEQUENCE [LARGE SCALE GENOMIC DNA]</scope>
    <source>
        <strain evidence="1 2">SR1</strain>
    </source>
</reference>